<dbReference type="Pfam" id="PF25378">
    <property type="entry name" value="PUA_NSUN2"/>
    <property type="match status" value="1"/>
</dbReference>
<evidence type="ECO:0000256" key="2">
    <source>
        <dbReference type="ARBA" id="ARBA00007494"/>
    </source>
</evidence>
<feature type="region of interest" description="Disordered" evidence="12">
    <location>
        <begin position="1"/>
        <end position="28"/>
    </location>
</feature>
<proteinExistence type="inferred from homology"/>
<evidence type="ECO:0000256" key="6">
    <source>
        <dbReference type="ARBA" id="ARBA00022679"/>
    </source>
</evidence>
<dbReference type="SUPFAM" id="SSF53335">
    <property type="entry name" value="S-adenosyl-L-methionine-dependent methyltransferases"/>
    <property type="match status" value="1"/>
</dbReference>
<dbReference type="Gene3D" id="3.40.50.150">
    <property type="entry name" value="Vaccinia Virus protein VP39"/>
    <property type="match status" value="1"/>
</dbReference>
<keyword evidence="5 11" id="KW-0489">Methyltransferase</keyword>
<sequence length="761" mass="86381">MGRRHGIRNSVSFSQKKRNQKHKHKDVWDPAKTRMNYVDTVRESEAFYTYYKKQNVCPESEWDQMIATLKETLPTSFRISGSKMEASAMLDVIEGQFFEELLRAGVDPDAAITPPKQLPWYPDRFAWQLDISRKDIRRSEAYYRLHNFLIAETSSGNISRQEAVSMIPPLVLDVKPYHKVLDMCAAPGSKTAQLIEMLHADHQPGDPPPEGFVVANDMDNTRCYMLVHQLKRLSSPCVVIVNHDASLLPNLQISGQDGNLMPLKFDRILCDVPCTGDGTLRKNPDIWEKWNAANGNNLHGIQYRVARRGLEHLAVGGRMVYSTCSLNPIENEAVLHRILQECEGSVELVDVSTSLPGLVHRPGMTTWIPCSKDLVGYEKYEDVPEQWRTQVRPSMFPPSTEDASKYNLERCIRILPHLQNTGGFFVAVLNKVKALPWEAHSKTRESTDKGELSEKMTEASQEKTSNSPPVKKRRTDEETIEEAANADETQEKSNDTKPPKRNPKKNHLTRGFKEDPFVFFTEDEKLWPVLQATYDLKPELSCTSFLTRCEAGKKKNIYFTTPALRDLIMNNTQRLKIVNTGVKAFVRCDNKAMECCFRLAQEGLKYIESFIGPKRRIKVTKEDLVLLLSCRDASCPPEIEKYSTPTQEALNKLEDRGSFVVEFEGKTASGRPLVTTLVGWKGTCSVRAYVGLDECVHTLRLLGEDVSDFEVNKFKNKAENKAIEEAKNDEEIQQESKQNVTAEDTEKNNVDVKEENDSGNP</sequence>
<dbReference type="PANTHER" id="PTHR22808">
    <property type="entry name" value="NCL1 YEAST -RELATED NOL1/NOP2/FMU SUN DOMAIN-CONTAINING"/>
    <property type="match status" value="1"/>
</dbReference>
<dbReference type="GO" id="GO:0016428">
    <property type="term" value="F:tRNA (cytidine-5-)-methyltransferase activity"/>
    <property type="evidence" value="ECO:0007669"/>
    <property type="project" value="InterPro"/>
</dbReference>
<dbReference type="InterPro" id="IPR057286">
    <property type="entry name" value="PUA_NSUN2"/>
</dbReference>
<keyword evidence="10" id="KW-0539">Nucleus</keyword>
<evidence type="ECO:0000256" key="8">
    <source>
        <dbReference type="ARBA" id="ARBA00022694"/>
    </source>
</evidence>
<dbReference type="InterPro" id="IPR029063">
    <property type="entry name" value="SAM-dependent_MTases_sf"/>
</dbReference>
<keyword evidence="4" id="KW-0820">tRNA-binding</keyword>
<evidence type="ECO:0000259" key="13">
    <source>
        <dbReference type="PROSITE" id="PS51686"/>
    </source>
</evidence>
<reference evidence="14" key="1">
    <citation type="submission" date="2021-07" db="EMBL/GenBank/DDBJ databases">
        <authorList>
            <person name="Catto M.A."/>
            <person name="Jacobson A."/>
            <person name="Kennedy G."/>
            <person name="Labadie P."/>
            <person name="Hunt B.G."/>
            <person name="Srinivasan R."/>
        </authorList>
    </citation>
    <scope>NUCLEOTIDE SEQUENCE</scope>
    <source>
        <strain evidence="14">PL_HMW_Pooled</strain>
        <tissue evidence="14">Head</tissue>
    </source>
</reference>
<dbReference type="InterPro" id="IPR001678">
    <property type="entry name" value="MeTrfase_RsmB-F_NOP2_dom"/>
</dbReference>
<dbReference type="AlphaFoldDB" id="A0AAE1H4W2"/>
<dbReference type="PRINTS" id="PR02008">
    <property type="entry name" value="RCMTFAMILY"/>
</dbReference>
<dbReference type="PRINTS" id="PR02011">
    <property type="entry name" value="RCMTNCL1"/>
</dbReference>
<evidence type="ECO:0000256" key="7">
    <source>
        <dbReference type="ARBA" id="ARBA00022691"/>
    </source>
</evidence>
<feature type="region of interest" description="Disordered" evidence="12">
    <location>
        <begin position="725"/>
        <end position="761"/>
    </location>
</feature>
<dbReference type="PROSITE" id="PS51686">
    <property type="entry name" value="SAM_MT_RSMB_NOP"/>
    <property type="match status" value="1"/>
</dbReference>
<comment type="similarity">
    <text evidence="2 11">Belongs to the class I-like SAM-binding methyltransferase superfamily. RsmB/NOP family.</text>
</comment>
<evidence type="ECO:0000256" key="12">
    <source>
        <dbReference type="SAM" id="MobiDB-lite"/>
    </source>
</evidence>
<feature type="active site" description="Nucleophile" evidence="11">
    <location>
        <position position="324"/>
    </location>
</feature>
<dbReference type="GO" id="GO:0030488">
    <property type="term" value="P:tRNA methylation"/>
    <property type="evidence" value="ECO:0007669"/>
    <property type="project" value="TreeGrafter"/>
</dbReference>
<feature type="compositionally biased region" description="Basic residues" evidence="12">
    <location>
        <begin position="499"/>
        <end position="509"/>
    </location>
</feature>
<feature type="compositionally biased region" description="Basic and acidic residues" evidence="12">
    <location>
        <begin position="744"/>
        <end position="761"/>
    </location>
</feature>
<feature type="binding site" evidence="11">
    <location>
        <position position="244"/>
    </location>
    <ligand>
        <name>S-adenosyl-L-methionine</name>
        <dbReference type="ChEBI" id="CHEBI:59789"/>
    </ligand>
</feature>
<reference evidence="14" key="2">
    <citation type="journal article" date="2023" name="BMC Genomics">
        <title>Pest status, molecular evolution, and epigenetic factors derived from the genome assembly of Frankliniella fusca, a thysanopteran phytovirus vector.</title>
        <authorList>
            <person name="Catto M.A."/>
            <person name="Labadie P.E."/>
            <person name="Jacobson A.L."/>
            <person name="Kennedy G.G."/>
            <person name="Srinivasan R."/>
            <person name="Hunt B.G."/>
        </authorList>
    </citation>
    <scope>NUCLEOTIDE SEQUENCE</scope>
    <source>
        <strain evidence="14">PL_HMW_Pooled</strain>
    </source>
</reference>
<dbReference type="GO" id="GO:0005634">
    <property type="term" value="C:nucleus"/>
    <property type="evidence" value="ECO:0007669"/>
    <property type="project" value="UniProtKB-SubCell"/>
</dbReference>
<feature type="compositionally biased region" description="Basic residues" evidence="12">
    <location>
        <begin position="15"/>
        <end position="25"/>
    </location>
</feature>
<dbReference type="InterPro" id="IPR023267">
    <property type="entry name" value="RCMT"/>
</dbReference>
<evidence type="ECO:0000256" key="9">
    <source>
        <dbReference type="ARBA" id="ARBA00022884"/>
    </source>
</evidence>
<comment type="caution">
    <text evidence="14">The sequence shown here is derived from an EMBL/GenBank/DDBJ whole genome shotgun (WGS) entry which is preliminary data.</text>
</comment>
<dbReference type="GO" id="GO:0005737">
    <property type="term" value="C:cytoplasm"/>
    <property type="evidence" value="ECO:0007669"/>
    <property type="project" value="TreeGrafter"/>
</dbReference>
<feature type="binding site" evidence="11">
    <location>
        <position position="271"/>
    </location>
    <ligand>
        <name>S-adenosyl-L-methionine</name>
        <dbReference type="ChEBI" id="CHEBI:59789"/>
    </ligand>
</feature>
<accession>A0AAE1H4W2</accession>
<dbReference type="EC" id="2.1.1.203" evidence="3"/>
<feature type="compositionally biased region" description="Basic and acidic residues" evidence="12">
    <location>
        <begin position="489"/>
        <end position="498"/>
    </location>
</feature>
<feature type="compositionally biased region" description="Basic and acidic residues" evidence="12">
    <location>
        <begin position="440"/>
        <end position="461"/>
    </location>
</feature>
<evidence type="ECO:0000256" key="1">
    <source>
        <dbReference type="ARBA" id="ARBA00004123"/>
    </source>
</evidence>
<evidence type="ECO:0000256" key="11">
    <source>
        <dbReference type="PROSITE-ProRule" id="PRU01023"/>
    </source>
</evidence>
<evidence type="ECO:0000256" key="4">
    <source>
        <dbReference type="ARBA" id="ARBA00022555"/>
    </source>
</evidence>
<comment type="subcellular location">
    <subcellularLocation>
        <location evidence="1">Nucleus</location>
    </subcellularLocation>
</comment>
<dbReference type="Pfam" id="PF01189">
    <property type="entry name" value="Methyltr_RsmB-F"/>
    <property type="match status" value="1"/>
</dbReference>
<feature type="domain" description="SAM-dependent MTase RsmB/NOP-type" evidence="13">
    <location>
        <begin position="65"/>
        <end position="432"/>
    </location>
</feature>
<evidence type="ECO:0000256" key="10">
    <source>
        <dbReference type="ARBA" id="ARBA00023242"/>
    </source>
</evidence>
<organism evidence="14 15">
    <name type="scientific">Frankliniella fusca</name>
    <dbReference type="NCBI Taxonomy" id="407009"/>
    <lineage>
        <taxon>Eukaryota</taxon>
        <taxon>Metazoa</taxon>
        <taxon>Ecdysozoa</taxon>
        <taxon>Arthropoda</taxon>
        <taxon>Hexapoda</taxon>
        <taxon>Insecta</taxon>
        <taxon>Pterygota</taxon>
        <taxon>Neoptera</taxon>
        <taxon>Paraneoptera</taxon>
        <taxon>Thysanoptera</taxon>
        <taxon>Terebrantia</taxon>
        <taxon>Thripoidea</taxon>
        <taxon>Thripidae</taxon>
        <taxon>Frankliniella</taxon>
    </lineage>
</organism>
<keyword evidence="6 11" id="KW-0808">Transferase</keyword>
<dbReference type="Proteomes" id="UP001219518">
    <property type="component" value="Unassembled WGS sequence"/>
</dbReference>
<protein>
    <recommendedName>
        <fullName evidence="3">tRNA (cytosine(34)-C(5))-methyltransferase</fullName>
        <ecNumber evidence="3">2.1.1.203</ecNumber>
    </recommendedName>
</protein>
<dbReference type="InterPro" id="IPR057285">
    <property type="entry name" value="Pre-PUA_NSUN2"/>
</dbReference>
<evidence type="ECO:0000256" key="5">
    <source>
        <dbReference type="ARBA" id="ARBA00022603"/>
    </source>
</evidence>
<dbReference type="InterPro" id="IPR018314">
    <property type="entry name" value="RsmB/NOL1/NOP2-like_CS"/>
</dbReference>
<dbReference type="PANTHER" id="PTHR22808:SF1">
    <property type="entry name" value="RNA CYTOSINE-C(5)-METHYLTRANSFERASE NSUN2-RELATED"/>
    <property type="match status" value="1"/>
</dbReference>
<dbReference type="EMBL" id="JAHWGI010000383">
    <property type="protein sequence ID" value="KAK3914648.1"/>
    <property type="molecule type" value="Genomic_DNA"/>
</dbReference>
<dbReference type="PROSITE" id="PS01153">
    <property type="entry name" value="NOL1_NOP2_SUN"/>
    <property type="match status" value="1"/>
</dbReference>
<gene>
    <name evidence="14" type="ORF">KUF71_005444</name>
</gene>
<keyword evidence="7 11" id="KW-0949">S-adenosyl-L-methionine</keyword>
<keyword evidence="9 11" id="KW-0694">RNA-binding</keyword>
<feature type="binding site" evidence="11">
    <location>
        <begin position="184"/>
        <end position="190"/>
    </location>
    <ligand>
        <name>S-adenosyl-L-methionine</name>
        <dbReference type="ChEBI" id="CHEBI:59789"/>
    </ligand>
</feature>
<evidence type="ECO:0000313" key="14">
    <source>
        <dbReference type="EMBL" id="KAK3914648.1"/>
    </source>
</evidence>
<feature type="region of interest" description="Disordered" evidence="12">
    <location>
        <begin position="440"/>
        <end position="509"/>
    </location>
</feature>
<keyword evidence="8" id="KW-0819">tRNA processing</keyword>
<name>A0AAE1H4W2_9NEOP</name>
<feature type="binding site" evidence="11">
    <location>
        <position position="217"/>
    </location>
    <ligand>
        <name>S-adenosyl-L-methionine</name>
        <dbReference type="ChEBI" id="CHEBI:59789"/>
    </ligand>
</feature>
<keyword evidence="15" id="KW-1185">Reference proteome</keyword>
<dbReference type="GO" id="GO:0000049">
    <property type="term" value="F:tRNA binding"/>
    <property type="evidence" value="ECO:0007669"/>
    <property type="project" value="UniProtKB-KW"/>
</dbReference>
<evidence type="ECO:0000313" key="15">
    <source>
        <dbReference type="Proteomes" id="UP001219518"/>
    </source>
</evidence>
<dbReference type="InterPro" id="IPR049560">
    <property type="entry name" value="MeTrfase_RsmB-F_NOP2_cat"/>
</dbReference>
<dbReference type="Pfam" id="PF25376">
    <property type="entry name" value="Pre-PUA_NSUN2"/>
    <property type="match status" value="1"/>
</dbReference>
<dbReference type="InterPro" id="IPR023270">
    <property type="entry name" value="RCMT_NCL1"/>
</dbReference>
<evidence type="ECO:0000256" key="3">
    <source>
        <dbReference type="ARBA" id="ARBA00012629"/>
    </source>
</evidence>